<evidence type="ECO:0000313" key="12">
    <source>
        <dbReference type="Proteomes" id="UP000218231"/>
    </source>
</evidence>
<name>A0A2A2JGK7_9BILA</name>
<comment type="subcellular location">
    <subcellularLocation>
        <location evidence="1">Secreted</location>
    </subcellularLocation>
</comment>
<dbReference type="InterPro" id="IPR038479">
    <property type="entry name" value="Transthyretin-like_sf"/>
</dbReference>
<dbReference type="PROSITE" id="PS51767">
    <property type="entry name" value="PEPTIDASE_A1"/>
    <property type="match status" value="1"/>
</dbReference>
<dbReference type="SUPFAM" id="SSF50630">
    <property type="entry name" value="Acid proteases"/>
    <property type="match status" value="1"/>
</dbReference>
<dbReference type="InterPro" id="IPR001969">
    <property type="entry name" value="Aspartic_peptidase_AS"/>
</dbReference>
<evidence type="ECO:0000256" key="6">
    <source>
        <dbReference type="ARBA" id="ARBA00022729"/>
    </source>
</evidence>
<dbReference type="InterPro" id="IPR034164">
    <property type="entry name" value="Pepsin-like_dom"/>
</dbReference>
<feature type="domain" description="Peptidase A1" evidence="10">
    <location>
        <begin position="327"/>
        <end position="675"/>
    </location>
</feature>
<dbReference type="Pfam" id="PF01060">
    <property type="entry name" value="TTR-52"/>
    <property type="match status" value="1"/>
</dbReference>
<dbReference type="GO" id="GO:0005764">
    <property type="term" value="C:lysosome"/>
    <property type="evidence" value="ECO:0007669"/>
    <property type="project" value="TreeGrafter"/>
</dbReference>
<accession>A0A2A2JGK7</accession>
<dbReference type="PRINTS" id="PR00792">
    <property type="entry name" value="PEPSIN"/>
</dbReference>
<dbReference type="PROSITE" id="PS00141">
    <property type="entry name" value="ASP_PROTEASE"/>
    <property type="match status" value="1"/>
</dbReference>
<evidence type="ECO:0000256" key="3">
    <source>
        <dbReference type="ARBA" id="ARBA00007447"/>
    </source>
</evidence>
<dbReference type="Gene3D" id="2.60.40.3330">
    <property type="match status" value="1"/>
</dbReference>
<dbReference type="InterPro" id="IPR014347">
    <property type="entry name" value="Tautomerase/MIF_sf"/>
</dbReference>
<evidence type="ECO:0000256" key="1">
    <source>
        <dbReference type="ARBA" id="ARBA00004613"/>
    </source>
</evidence>
<dbReference type="PANTHER" id="PTHR47966:SF5">
    <property type="entry name" value="ASPARTIC PROTEASE 10"/>
    <property type="match status" value="1"/>
</dbReference>
<dbReference type="InterPro" id="IPR001461">
    <property type="entry name" value="Aspartic_peptidase_A1"/>
</dbReference>
<dbReference type="GO" id="GO:0009986">
    <property type="term" value="C:cell surface"/>
    <property type="evidence" value="ECO:0007669"/>
    <property type="project" value="InterPro"/>
</dbReference>
<dbReference type="Gene3D" id="3.30.429.10">
    <property type="entry name" value="Macrophage Migration Inhibitory Factor"/>
    <property type="match status" value="1"/>
</dbReference>
<evidence type="ECO:0000256" key="2">
    <source>
        <dbReference type="ARBA" id="ARBA00005851"/>
    </source>
</evidence>
<dbReference type="GO" id="GO:0004190">
    <property type="term" value="F:aspartic-type endopeptidase activity"/>
    <property type="evidence" value="ECO:0007669"/>
    <property type="project" value="UniProtKB-KW"/>
</dbReference>
<evidence type="ECO:0000259" key="10">
    <source>
        <dbReference type="PROSITE" id="PS51767"/>
    </source>
</evidence>
<dbReference type="PANTHER" id="PTHR47966">
    <property type="entry name" value="BETA-SITE APP-CLEAVING ENZYME, ISOFORM A-RELATED"/>
    <property type="match status" value="1"/>
</dbReference>
<keyword evidence="8" id="KW-1015">Disulfide bond</keyword>
<dbReference type="Proteomes" id="UP000218231">
    <property type="component" value="Unassembled WGS sequence"/>
</dbReference>
<keyword evidence="9" id="KW-0064">Aspartyl protease</keyword>
<evidence type="ECO:0000256" key="8">
    <source>
        <dbReference type="PIRSR" id="PIRSR601461-2"/>
    </source>
</evidence>
<evidence type="ECO:0000256" key="5">
    <source>
        <dbReference type="ARBA" id="ARBA00022525"/>
    </source>
</evidence>
<keyword evidence="6" id="KW-0732">Signal</keyword>
<dbReference type="GO" id="GO:0006508">
    <property type="term" value="P:proteolysis"/>
    <property type="evidence" value="ECO:0007669"/>
    <property type="project" value="UniProtKB-KW"/>
</dbReference>
<dbReference type="InterPro" id="IPR033121">
    <property type="entry name" value="PEPTIDASE_A1"/>
</dbReference>
<protein>
    <recommendedName>
        <fullName evidence="10">Peptidase A1 domain-containing protein</fullName>
    </recommendedName>
</protein>
<keyword evidence="5" id="KW-0964">Secreted</keyword>
<dbReference type="InterPro" id="IPR001398">
    <property type="entry name" value="Macrophage_inhib_fac"/>
</dbReference>
<evidence type="ECO:0000256" key="9">
    <source>
        <dbReference type="RuleBase" id="RU000454"/>
    </source>
</evidence>
<dbReference type="Pfam" id="PF01187">
    <property type="entry name" value="MIF"/>
    <property type="match status" value="1"/>
</dbReference>
<dbReference type="CDD" id="cd05471">
    <property type="entry name" value="pepsin_like"/>
    <property type="match status" value="1"/>
</dbReference>
<dbReference type="Gene3D" id="2.40.70.10">
    <property type="entry name" value="Acid Proteases"/>
    <property type="match status" value="2"/>
</dbReference>
<comment type="similarity">
    <text evidence="3 9">Belongs to the peptidase A1 family.</text>
</comment>
<sequence length="681" mass="75800">MPICEVETNIPNDKVPKDFEFQLTDLLADSMGKPKWSIGVIINAGKRLIHGGTADPVAITTIRSIGKVSAEENIKHMKRITEFYSQQLGLPAEKQYYEDILGGEPIFTISGKRYTGGRYDYLEFLFDYPEGTLYEQNVRVKGELLCAGAPYENATVKMHMISKQDSDPTIDVRRTNENGTFYLIAVDGWCMSGIYVNETKLFVYHTCQVNETDCTRKVEIEIPTTYVNFEDIYPQKVYDIGTLNLEEEQPNETLEWQIQPKMKLLVALCLVGFSYAVVVKIPMERIKSIREQLIQKGQWQQFEERRARLSNLISGSQIGYDYTDTEYIGNVSIGTPPQQFRVILDTGSSDLWVPDVSCGGIPGCPDYCTALQDECPEFCNATAGCCKYVHTTPRSPLNRAILSNVRRPTIFANNPCDQKVRFDSSQSSTYSYDGAHWSIQYGTGSAVGFLGSDKICLGNTSVCNTQKFGQATEIADFFSGQPFDGIFGMAWPQLSEQKVSPLLFQVMNQLDKPLFMVWLDERGPSAQGTAAALFTYGAMDTVNCNTAVSYVPLSSQTYWQYAIQGVISDTGTSLIGAPVAVVDGIGKALGGTYDPFVGAYTLPCGSTPADIVLTINQNTYKMSYKQYFIQLDQYCLIGFFYMGGGGFGPQWILGDPFIRAQCHVFDMKNARVGFATAKHNN</sequence>
<keyword evidence="9" id="KW-0378">Hydrolase</keyword>
<feature type="active site" evidence="7">
    <location>
        <position position="345"/>
    </location>
</feature>
<dbReference type="OrthoDB" id="255819at2759"/>
<dbReference type="STRING" id="2018661.A0A2A2JGK7"/>
<proteinExistence type="inferred from homology"/>
<evidence type="ECO:0000256" key="4">
    <source>
        <dbReference type="ARBA" id="ARBA00010112"/>
    </source>
</evidence>
<comment type="similarity">
    <text evidence="2">Belongs to the MIF family.</text>
</comment>
<comment type="similarity">
    <text evidence="4">Belongs to the nematode transthyretin-like family.</text>
</comment>
<gene>
    <name evidence="11" type="ORF">WR25_14420</name>
</gene>
<dbReference type="InterPro" id="IPR001534">
    <property type="entry name" value="Transthyretin-like"/>
</dbReference>
<dbReference type="InterPro" id="IPR021109">
    <property type="entry name" value="Peptidase_aspartic_dom_sf"/>
</dbReference>
<evidence type="ECO:0000256" key="7">
    <source>
        <dbReference type="PIRSR" id="PIRSR601461-1"/>
    </source>
</evidence>
<keyword evidence="9" id="KW-0645">Protease</keyword>
<evidence type="ECO:0000313" key="11">
    <source>
        <dbReference type="EMBL" id="PAV60662.1"/>
    </source>
</evidence>
<dbReference type="Pfam" id="PF00026">
    <property type="entry name" value="Asp"/>
    <property type="match status" value="1"/>
</dbReference>
<reference evidence="11 12" key="1">
    <citation type="journal article" date="2017" name="Curr. Biol.">
        <title>Genome architecture and evolution of a unichromosomal asexual nematode.</title>
        <authorList>
            <person name="Fradin H."/>
            <person name="Zegar C."/>
            <person name="Gutwein M."/>
            <person name="Lucas J."/>
            <person name="Kovtun M."/>
            <person name="Corcoran D."/>
            <person name="Baugh L.R."/>
            <person name="Kiontke K."/>
            <person name="Gunsalus K."/>
            <person name="Fitch D.H."/>
            <person name="Piano F."/>
        </authorList>
    </citation>
    <scope>NUCLEOTIDE SEQUENCE [LARGE SCALE GENOMIC DNA]</scope>
    <source>
        <strain evidence="11">PF1309</strain>
    </source>
</reference>
<dbReference type="PROSITE" id="PS01158">
    <property type="entry name" value="MIF"/>
    <property type="match status" value="1"/>
</dbReference>
<feature type="active site" evidence="7">
    <location>
        <position position="569"/>
    </location>
</feature>
<dbReference type="SUPFAM" id="SSF55331">
    <property type="entry name" value="Tautomerase/MIF"/>
    <property type="match status" value="1"/>
</dbReference>
<comment type="caution">
    <text evidence="11">The sequence shown here is derived from an EMBL/GenBank/DDBJ whole genome shotgun (WGS) entry which is preliminary data.</text>
</comment>
<dbReference type="AlphaFoldDB" id="A0A2A2JGK7"/>
<organism evidence="11 12">
    <name type="scientific">Diploscapter pachys</name>
    <dbReference type="NCBI Taxonomy" id="2018661"/>
    <lineage>
        <taxon>Eukaryota</taxon>
        <taxon>Metazoa</taxon>
        <taxon>Ecdysozoa</taxon>
        <taxon>Nematoda</taxon>
        <taxon>Chromadorea</taxon>
        <taxon>Rhabditida</taxon>
        <taxon>Rhabditina</taxon>
        <taxon>Rhabditomorpha</taxon>
        <taxon>Rhabditoidea</taxon>
        <taxon>Rhabditidae</taxon>
        <taxon>Diploscapter</taxon>
    </lineage>
</organism>
<dbReference type="GO" id="GO:0005576">
    <property type="term" value="C:extracellular region"/>
    <property type="evidence" value="ECO:0007669"/>
    <property type="project" value="UniProtKB-SubCell"/>
</dbReference>
<dbReference type="InterPro" id="IPR019829">
    <property type="entry name" value="Macrophage_inhib_fac_CS"/>
</dbReference>
<dbReference type="EMBL" id="LIAE01010455">
    <property type="protein sequence ID" value="PAV60662.1"/>
    <property type="molecule type" value="Genomic_DNA"/>
</dbReference>
<keyword evidence="12" id="KW-1185">Reference proteome</keyword>
<feature type="disulfide bond" evidence="8">
    <location>
        <begin position="358"/>
        <end position="416"/>
    </location>
</feature>